<reference evidence="1" key="2">
    <citation type="submission" date="2025-08" db="UniProtKB">
        <authorList>
            <consortium name="Ensembl"/>
        </authorList>
    </citation>
    <scope>IDENTIFICATION</scope>
</reference>
<evidence type="ECO:0008006" key="3">
    <source>
        <dbReference type="Google" id="ProtNLM"/>
    </source>
</evidence>
<accession>A0A8C6JXU5</accession>
<dbReference type="Ensembl" id="ENSMUNT00000022168.2">
    <property type="protein sequence ID" value="ENSMUNP00000019321.2"/>
    <property type="gene ID" value="ENSMUNG00000014775.2"/>
</dbReference>
<evidence type="ECO:0000313" key="2">
    <source>
        <dbReference type="Proteomes" id="UP000694405"/>
    </source>
</evidence>
<evidence type="ECO:0000313" key="1">
    <source>
        <dbReference type="Ensembl" id="ENSMUNP00000019321.2"/>
    </source>
</evidence>
<accession>A0A8V5GTL5</accession>
<organism evidence="1 2">
    <name type="scientific">Melopsittacus undulatus</name>
    <name type="common">Budgerigar</name>
    <name type="synonym">Psittacus undulatus</name>
    <dbReference type="NCBI Taxonomy" id="13146"/>
    <lineage>
        <taxon>Eukaryota</taxon>
        <taxon>Metazoa</taxon>
        <taxon>Chordata</taxon>
        <taxon>Craniata</taxon>
        <taxon>Vertebrata</taxon>
        <taxon>Euteleostomi</taxon>
        <taxon>Archelosauria</taxon>
        <taxon>Archosauria</taxon>
        <taxon>Dinosauria</taxon>
        <taxon>Saurischia</taxon>
        <taxon>Theropoda</taxon>
        <taxon>Coelurosauria</taxon>
        <taxon>Aves</taxon>
        <taxon>Neognathae</taxon>
        <taxon>Neoaves</taxon>
        <taxon>Telluraves</taxon>
        <taxon>Australaves</taxon>
        <taxon>Psittaciformes</taxon>
        <taxon>Psittaculidae</taxon>
        <taxon>Melopsittacus</taxon>
    </lineage>
</organism>
<protein>
    <recommendedName>
        <fullName evidence="3">RING-type E3 ubiquitin transferase</fullName>
    </recommendedName>
</protein>
<dbReference type="InterPro" id="IPR042285">
    <property type="entry name" value="RNF182"/>
</dbReference>
<name>A0A8C6JXU5_MELUD</name>
<dbReference type="UniPathway" id="UPA00143"/>
<dbReference type="Proteomes" id="UP000694405">
    <property type="component" value="Chromosome Z"/>
</dbReference>
<proteinExistence type="predicted"/>
<dbReference type="PANTHER" id="PTHR46675:SF1">
    <property type="entry name" value="E3 UBIQUITIN-PROTEIN LIGASE RNF182"/>
    <property type="match status" value="1"/>
</dbReference>
<dbReference type="GO" id="GO:0016567">
    <property type="term" value="P:protein ubiquitination"/>
    <property type="evidence" value="ECO:0007669"/>
    <property type="project" value="UniProtKB-UniPathway"/>
</dbReference>
<sequence length="211" mass="23246">PSSQPPLLPGSSEKACPMMECKIHYQRFTAHSCKPKILNCLPRTCARCSTKIIHVGDRSPCVSCPFCCYETGLLTIQTLIQAHTKRITSMNSDYGSSNCFIITIMEVKRDSLGTPSQSSASDYYADHGTESYLLSSQDQLDQDLFSKLHKHAPRILVSLLGLLYFGSLPLGIYVLVIQKVSLRFVCVSVVPSSLTVCLVYGFCQCLCSSQS</sequence>
<keyword evidence="2" id="KW-1185">Reference proteome</keyword>
<reference evidence="1" key="1">
    <citation type="submission" date="2020-03" db="EMBL/GenBank/DDBJ databases">
        <title>Melopsittacus undulatus (budgerigar) genome, bMelUnd1, maternal haplotype with Z.</title>
        <authorList>
            <person name="Gedman G."/>
            <person name="Mountcastle J."/>
            <person name="Haase B."/>
            <person name="Formenti G."/>
            <person name="Wright T."/>
            <person name="Apodaca J."/>
            <person name="Pelan S."/>
            <person name="Chow W."/>
            <person name="Rhie A."/>
            <person name="Howe K."/>
            <person name="Fedrigo O."/>
            <person name="Jarvis E.D."/>
        </authorList>
    </citation>
    <scope>NUCLEOTIDE SEQUENCE [LARGE SCALE GENOMIC DNA]</scope>
</reference>
<dbReference type="AlphaFoldDB" id="A0A8C6JXU5"/>
<reference evidence="1" key="3">
    <citation type="submission" date="2025-09" db="UniProtKB">
        <authorList>
            <consortium name="Ensembl"/>
        </authorList>
    </citation>
    <scope>IDENTIFICATION</scope>
</reference>
<dbReference type="PANTHER" id="PTHR46675">
    <property type="entry name" value="E3 UBIQUITIN-PROTEIN LIGASE RNF182"/>
    <property type="match status" value="1"/>
</dbReference>